<evidence type="ECO:0000313" key="3">
    <source>
        <dbReference type="Proteomes" id="UP001206595"/>
    </source>
</evidence>
<reference evidence="2" key="1">
    <citation type="submission" date="2021-06" db="EMBL/GenBank/DDBJ databases">
        <authorList>
            <consortium name="DOE Joint Genome Institute"/>
            <person name="Mondo S.J."/>
            <person name="Amses K.R."/>
            <person name="Simmons D.R."/>
            <person name="Longcore J.E."/>
            <person name="Seto K."/>
            <person name="Alves G.H."/>
            <person name="Bonds A.E."/>
            <person name="Quandt C.A."/>
            <person name="Davis W.J."/>
            <person name="Chang Y."/>
            <person name="Letcher P.M."/>
            <person name="Powell M.J."/>
            <person name="Kuo A."/>
            <person name="Labutti K."/>
            <person name="Pangilinan J."/>
            <person name="Andreopoulos W."/>
            <person name="Tritt A."/>
            <person name="Riley R."/>
            <person name="Hundley H."/>
            <person name="Johnson J."/>
            <person name="Lipzen A."/>
            <person name="Barry K."/>
            <person name="Berbee M.L."/>
            <person name="Buchler N.E."/>
            <person name="Grigoriev I.V."/>
            <person name="Spatafora J.W."/>
            <person name="Stajich J.E."/>
            <person name="James T.Y."/>
        </authorList>
    </citation>
    <scope>NUCLEOTIDE SEQUENCE</scope>
    <source>
        <strain evidence="2">AG</strain>
    </source>
</reference>
<evidence type="ECO:0000256" key="1">
    <source>
        <dbReference type="SAM" id="MobiDB-lite"/>
    </source>
</evidence>
<feature type="compositionally biased region" description="Basic and acidic residues" evidence="1">
    <location>
        <begin position="324"/>
        <end position="347"/>
    </location>
</feature>
<keyword evidence="3" id="KW-1185">Reference proteome</keyword>
<feature type="compositionally biased region" description="Basic and acidic residues" evidence="1">
    <location>
        <begin position="291"/>
        <end position="316"/>
    </location>
</feature>
<dbReference type="AlphaFoldDB" id="A0AAD5EK17"/>
<feature type="region of interest" description="Disordered" evidence="1">
    <location>
        <begin position="206"/>
        <end position="411"/>
    </location>
</feature>
<dbReference type="GeneID" id="75910478"/>
<protein>
    <submittedName>
        <fullName evidence="2">Uncharacterized protein</fullName>
    </submittedName>
</protein>
<evidence type="ECO:0000313" key="2">
    <source>
        <dbReference type="EMBL" id="KAI8584779.1"/>
    </source>
</evidence>
<gene>
    <name evidence="2" type="ORF">K450DRAFT_217983</name>
</gene>
<reference evidence="2" key="2">
    <citation type="journal article" date="2022" name="Proc. Natl. Acad. Sci. U.S.A.">
        <title>Diploid-dominant life cycles characterize the early evolution of Fungi.</title>
        <authorList>
            <person name="Amses K.R."/>
            <person name="Simmons D.R."/>
            <person name="Longcore J.E."/>
            <person name="Mondo S.J."/>
            <person name="Seto K."/>
            <person name="Jeronimo G.H."/>
            <person name="Bonds A.E."/>
            <person name="Quandt C.A."/>
            <person name="Davis W.J."/>
            <person name="Chang Y."/>
            <person name="Federici B.A."/>
            <person name="Kuo A."/>
            <person name="LaButti K."/>
            <person name="Pangilinan J."/>
            <person name="Andreopoulos W."/>
            <person name="Tritt A."/>
            <person name="Riley R."/>
            <person name="Hundley H."/>
            <person name="Johnson J."/>
            <person name="Lipzen A."/>
            <person name="Barry K."/>
            <person name="Lang B.F."/>
            <person name="Cuomo C.A."/>
            <person name="Buchler N.E."/>
            <person name="Grigoriev I.V."/>
            <person name="Spatafora J.W."/>
            <person name="Stajich J.E."/>
            <person name="James T.Y."/>
        </authorList>
    </citation>
    <scope>NUCLEOTIDE SEQUENCE</scope>
    <source>
        <strain evidence="2">AG</strain>
    </source>
</reference>
<comment type="caution">
    <text evidence="2">The sequence shown here is derived from an EMBL/GenBank/DDBJ whole genome shotgun (WGS) entry which is preliminary data.</text>
</comment>
<organism evidence="2 3">
    <name type="scientific">Umbelopsis ramanniana AG</name>
    <dbReference type="NCBI Taxonomy" id="1314678"/>
    <lineage>
        <taxon>Eukaryota</taxon>
        <taxon>Fungi</taxon>
        <taxon>Fungi incertae sedis</taxon>
        <taxon>Mucoromycota</taxon>
        <taxon>Mucoromycotina</taxon>
        <taxon>Umbelopsidomycetes</taxon>
        <taxon>Umbelopsidales</taxon>
        <taxon>Umbelopsidaceae</taxon>
        <taxon>Umbelopsis</taxon>
    </lineage>
</organism>
<proteinExistence type="predicted"/>
<name>A0AAD5EK17_UMBRA</name>
<accession>A0AAD5EK17</accession>
<dbReference type="Proteomes" id="UP001206595">
    <property type="component" value="Unassembled WGS sequence"/>
</dbReference>
<dbReference type="RefSeq" id="XP_051449783.1">
    <property type="nucleotide sequence ID" value="XM_051585128.1"/>
</dbReference>
<sequence>MSMYYANAFWAAQESSFDNGDLFLPADTPTGTMTLAMVNKRKNTLVNRHKQQLQRLCDLQSNELQENRRDFCSLHKDRISQMYTHVHPRSEVGMFEEISGSEWLQDNQHNIFQSATEEEASSEDAENERGVNNDQLVAFDELVEQLNKEQNEMRIKQMSEYENYRLFQMRELQMLNFDITTHNSARSQSTSTPDALKTSSIEQSAIPAAASNDGLRRSPVKPALPESRPDSNQFQATRIPPHPTSHSATPPPRSSSNYVHSDRRTVRPPSRSNERTDSRDRKTQRQSQNKHSHDQFHSRRTSSRSDREDSPREYHRISRKHDRPRSSSDNSDREADRKRRNVRSDRLKSRRSPPRSSAPSPRPRMNSKPIPVKIELPQARNDNLPPTVMASSTSNKGKTVAASSKSQPHSSVVVEIHDGTPEVVRRYMGGKQPKEYLGRPVDFDDALYDARKPGNIRQVHAYWEGESSLCFMNQRTHTILGRVNDIEPVIRKHLVHNSRNSDM</sequence>
<feature type="compositionally biased region" description="Basic and acidic residues" evidence="1">
    <location>
        <begin position="272"/>
        <end position="283"/>
    </location>
</feature>
<dbReference type="EMBL" id="MU620892">
    <property type="protein sequence ID" value="KAI8584779.1"/>
    <property type="molecule type" value="Genomic_DNA"/>
</dbReference>
<feature type="compositionally biased region" description="Polar residues" evidence="1">
    <location>
        <begin position="389"/>
        <end position="410"/>
    </location>
</feature>